<organism evidence="7 8">
    <name type="scientific">Geodia barretti</name>
    <name type="common">Barrett's horny sponge</name>
    <dbReference type="NCBI Taxonomy" id="519541"/>
    <lineage>
        <taxon>Eukaryota</taxon>
        <taxon>Metazoa</taxon>
        <taxon>Porifera</taxon>
        <taxon>Demospongiae</taxon>
        <taxon>Heteroscleromorpha</taxon>
        <taxon>Tetractinellida</taxon>
        <taxon>Astrophorina</taxon>
        <taxon>Geodiidae</taxon>
        <taxon>Geodia</taxon>
    </lineage>
</organism>
<dbReference type="PANTHER" id="PTHR25462:SF296">
    <property type="entry name" value="MEIOTIC P26, ISOFORM F"/>
    <property type="match status" value="1"/>
</dbReference>
<dbReference type="SMART" id="SM00184">
    <property type="entry name" value="RING"/>
    <property type="match status" value="1"/>
</dbReference>
<dbReference type="SUPFAM" id="SSF57850">
    <property type="entry name" value="RING/U-box"/>
    <property type="match status" value="1"/>
</dbReference>
<accession>A0AA35TPR4</accession>
<gene>
    <name evidence="7" type="ORF">GBAR_LOCUS28553</name>
</gene>
<dbReference type="SMART" id="SM00336">
    <property type="entry name" value="BBOX"/>
    <property type="match status" value="1"/>
</dbReference>
<dbReference type="Gene3D" id="3.30.160.60">
    <property type="entry name" value="Classic Zinc Finger"/>
    <property type="match status" value="1"/>
</dbReference>
<evidence type="ECO:0000256" key="4">
    <source>
        <dbReference type="PROSITE-ProRule" id="PRU00024"/>
    </source>
</evidence>
<dbReference type="InterPro" id="IPR000315">
    <property type="entry name" value="Znf_B-box"/>
</dbReference>
<dbReference type="EMBL" id="CASHTH010003990">
    <property type="protein sequence ID" value="CAI8052170.1"/>
    <property type="molecule type" value="Genomic_DNA"/>
</dbReference>
<dbReference type="AlphaFoldDB" id="A0AA35TPR4"/>
<evidence type="ECO:0000313" key="7">
    <source>
        <dbReference type="EMBL" id="CAI8052170.1"/>
    </source>
</evidence>
<evidence type="ECO:0000256" key="2">
    <source>
        <dbReference type="ARBA" id="ARBA00022771"/>
    </source>
</evidence>
<feature type="domain" description="RING-type" evidence="5">
    <location>
        <begin position="25"/>
        <end position="69"/>
    </location>
</feature>
<keyword evidence="1" id="KW-0479">Metal-binding</keyword>
<dbReference type="InterPro" id="IPR001841">
    <property type="entry name" value="Znf_RING"/>
</dbReference>
<evidence type="ECO:0000313" key="8">
    <source>
        <dbReference type="Proteomes" id="UP001174909"/>
    </source>
</evidence>
<dbReference type="InterPro" id="IPR017907">
    <property type="entry name" value="Znf_RING_CS"/>
</dbReference>
<dbReference type="SUPFAM" id="SSF57845">
    <property type="entry name" value="B-box zinc-binding domain"/>
    <property type="match status" value="1"/>
</dbReference>
<comment type="caution">
    <text evidence="7">The sequence shown here is derived from an EMBL/GenBank/DDBJ whole genome shotgun (WGS) entry which is preliminary data.</text>
</comment>
<dbReference type="GO" id="GO:0008270">
    <property type="term" value="F:zinc ion binding"/>
    <property type="evidence" value="ECO:0007669"/>
    <property type="project" value="UniProtKB-KW"/>
</dbReference>
<feature type="non-terminal residue" evidence="7">
    <location>
        <position position="193"/>
    </location>
</feature>
<keyword evidence="2 4" id="KW-0863">Zinc-finger</keyword>
<evidence type="ECO:0000259" key="5">
    <source>
        <dbReference type="PROSITE" id="PS50089"/>
    </source>
</evidence>
<dbReference type="PANTHER" id="PTHR25462">
    <property type="entry name" value="BONUS, ISOFORM C-RELATED"/>
    <property type="match status" value="1"/>
</dbReference>
<dbReference type="Pfam" id="PF00097">
    <property type="entry name" value="zf-C3HC4"/>
    <property type="match status" value="1"/>
</dbReference>
<evidence type="ECO:0000256" key="1">
    <source>
        <dbReference type="ARBA" id="ARBA00022723"/>
    </source>
</evidence>
<feature type="domain" description="B box-type" evidence="6">
    <location>
        <begin position="112"/>
        <end position="153"/>
    </location>
</feature>
<evidence type="ECO:0000256" key="3">
    <source>
        <dbReference type="ARBA" id="ARBA00022833"/>
    </source>
</evidence>
<protein>
    <submittedName>
        <fullName evidence="7">E3 ubiquitin-protein ligase TRIM56</fullName>
    </submittedName>
</protein>
<reference evidence="7" key="1">
    <citation type="submission" date="2023-03" db="EMBL/GenBank/DDBJ databases">
        <authorList>
            <person name="Steffen K."/>
            <person name="Cardenas P."/>
        </authorList>
    </citation>
    <scope>NUCLEOTIDE SEQUENCE</scope>
</reference>
<name>A0AA35TPR4_GEOBA</name>
<dbReference type="Pfam" id="PF00643">
    <property type="entry name" value="zf-B_box"/>
    <property type="match status" value="1"/>
</dbReference>
<dbReference type="InterPro" id="IPR013083">
    <property type="entry name" value="Znf_RING/FYVE/PHD"/>
</dbReference>
<keyword evidence="8" id="KW-1185">Reference proteome</keyword>
<dbReference type="Gene3D" id="3.30.40.10">
    <property type="entry name" value="Zinc/RING finger domain, C3HC4 (zinc finger)"/>
    <property type="match status" value="1"/>
</dbReference>
<keyword evidence="3" id="KW-0862">Zinc</keyword>
<sequence length="193" mass="21514">MAEAGAADNKTHTTDMANLQEDIRCHVCSKMYSYPKTIDCLHSFCISCLRSLSTLNTNDHTVVVCPKCNCESEVPDNDFEAYPDAFHINRKIVVHRFLQIVNGSVPALCEKCSNKKSEKATSYCPECAQFICHLCVTIHGCWGEFQSHKVIPLSDLRNSTGDCISHQSEPLLCPAHSGTCTMFCETCQMEICH</sequence>
<dbReference type="InterPro" id="IPR047153">
    <property type="entry name" value="TRIM45/56/19-like"/>
</dbReference>
<dbReference type="PROSITE" id="PS50089">
    <property type="entry name" value="ZF_RING_2"/>
    <property type="match status" value="1"/>
</dbReference>
<dbReference type="InterPro" id="IPR018957">
    <property type="entry name" value="Znf_C3HC4_RING-type"/>
</dbReference>
<proteinExistence type="predicted"/>
<dbReference type="PROSITE" id="PS00518">
    <property type="entry name" value="ZF_RING_1"/>
    <property type="match status" value="1"/>
</dbReference>
<evidence type="ECO:0000259" key="6">
    <source>
        <dbReference type="PROSITE" id="PS50119"/>
    </source>
</evidence>
<dbReference type="Proteomes" id="UP001174909">
    <property type="component" value="Unassembled WGS sequence"/>
</dbReference>
<dbReference type="PROSITE" id="PS50119">
    <property type="entry name" value="ZF_BBOX"/>
    <property type="match status" value="1"/>
</dbReference>